<evidence type="ECO:0000256" key="3">
    <source>
        <dbReference type="ARBA" id="ARBA00022884"/>
    </source>
</evidence>
<dbReference type="GO" id="GO:0003729">
    <property type="term" value="F:mRNA binding"/>
    <property type="evidence" value="ECO:0007669"/>
    <property type="project" value="TreeGrafter"/>
</dbReference>
<accession>A0AAF0JED8</accession>
<dbReference type="AlphaFoldDB" id="A0AAF0JED8"/>
<feature type="domain" description="RRM" evidence="7">
    <location>
        <begin position="8"/>
        <end position="87"/>
    </location>
</feature>
<dbReference type="InterPro" id="IPR000504">
    <property type="entry name" value="RRM_dom"/>
</dbReference>
<keyword evidence="4" id="KW-0539">Nucleus</keyword>
<evidence type="ECO:0000256" key="5">
    <source>
        <dbReference type="PROSITE-ProRule" id="PRU00176"/>
    </source>
</evidence>
<dbReference type="SUPFAM" id="SSF54928">
    <property type="entry name" value="RNA-binding domain, RBD"/>
    <property type="match status" value="1"/>
</dbReference>
<dbReference type="PANTHER" id="PTHR48039">
    <property type="entry name" value="RNA-BINDING MOTIF PROTEIN 14B"/>
    <property type="match status" value="1"/>
</dbReference>
<evidence type="ECO:0000313" key="8">
    <source>
        <dbReference type="EMBL" id="WFD43289.1"/>
    </source>
</evidence>
<evidence type="ECO:0000256" key="4">
    <source>
        <dbReference type="ARBA" id="ARBA00023242"/>
    </source>
</evidence>
<dbReference type="Pfam" id="PF00076">
    <property type="entry name" value="RRM_1"/>
    <property type="match status" value="1"/>
</dbReference>
<gene>
    <name evidence="8" type="ORF">MPSI1_001950</name>
</gene>
<dbReference type="FunFam" id="3.30.70.330:FF:000039">
    <property type="entry name" value="U1 small nuclear ribonucleoprotein A"/>
    <property type="match status" value="1"/>
</dbReference>
<feature type="compositionally biased region" description="Basic and acidic residues" evidence="6">
    <location>
        <begin position="133"/>
        <end position="143"/>
    </location>
</feature>
<keyword evidence="3 5" id="KW-0694">RNA-binding</keyword>
<keyword evidence="9" id="KW-1185">Reference proteome</keyword>
<evidence type="ECO:0000256" key="1">
    <source>
        <dbReference type="ARBA" id="ARBA00004123"/>
    </source>
</evidence>
<evidence type="ECO:0000256" key="6">
    <source>
        <dbReference type="SAM" id="MobiDB-lite"/>
    </source>
</evidence>
<dbReference type="InterPro" id="IPR051945">
    <property type="entry name" value="RRM_MRD1_RNA_proc_ribogen"/>
</dbReference>
<dbReference type="InterPro" id="IPR035979">
    <property type="entry name" value="RBD_domain_sf"/>
</dbReference>
<dbReference type="CDD" id="cd12246">
    <property type="entry name" value="RRM1_U1A_like"/>
    <property type="match status" value="1"/>
</dbReference>
<dbReference type="PANTHER" id="PTHR48039:SF5">
    <property type="entry name" value="RNA-BINDING PROTEIN 28"/>
    <property type="match status" value="1"/>
</dbReference>
<name>A0AAF0JED8_9BASI</name>
<evidence type="ECO:0000313" key="9">
    <source>
        <dbReference type="Proteomes" id="UP001214628"/>
    </source>
</evidence>
<dbReference type="EMBL" id="CP118376">
    <property type="protein sequence ID" value="WFD43289.1"/>
    <property type="molecule type" value="Genomic_DNA"/>
</dbReference>
<dbReference type="Gene3D" id="3.30.70.330">
    <property type="match status" value="1"/>
</dbReference>
<evidence type="ECO:0000259" key="7">
    <source>
        <dbReference type="PROSITE" id="PS50102"/>
    </source>
</evidence>
<dbReference type="SMART" id="SM00360">
    <property type="entry name" value="RRM"/>
    <property type="match status" value="1"/>
</dbReference>
<dbReference type="InterPro" id="IPR012677">
    <property type="entry name" value="Nucleotide-bd_a/b_plait_sf"/>
</dbReference>
<organism evidence="8 9">
    <name type="scientific">Malassezia psittaci</name>
    <dbReference type="NCBI Taxonomy" id="1821823"/>
    <lineage>
        <taxon>Eukaryota</taxon>
        <taxon>Fungi</taxon>
        <taxon>Dikarya</taxon>
        <taxon>Basidiomycota</taxon>
        <taxon>Ustilaginomycotina</taxon>
        <taxon>Malasseziomycetes</taxon>
        <taxon>Malasseziales</taxon>
        <taxon>Malasseziaceae</taxon>
        <taxon>Malassezia</taxon>
    </lineage>
</organism>
<dbReference type="Proteomes" id="UP001214628">
    <property type="component" value="Chromosome 2"/>
</dbReference>
<feature type="compositionally biased region" description="Acidic residues" evidence="6">
    <location>
        <begin position="168"/>
        <end position="177"/>
    </location>
</feature>
<comment type="subcellular location">
    <subcellularLocation>
        <location evidence="1">Nucleus</location>
    </subcellularLocation>
</comment>
<proteinExistence type="predicted"/>
<reference evidence="8" key="1">
    <citation type="submission" date="2023-02" db="EMBL/GenBank/DDBJ databases">
        <title>Mating type loci evolution in Malassezia.</title>
        <authorList>
            <person name="Coelho M.A."/>
        </authorList>
    </citation>
    <scope>NUCLEOTIDE SEQUENCE</scope>
    <source>
        <strain evidence="8">CBS 14136</strain>
    </source>
</reference>
<protein>
    <recommendedName>
        <fullName evidence="7">RRM domain-containing protein</fullName>
    </recommendedName>
</protein>
<keyword evidence="2" id="KW-0677">Repeat</keyword>
<feature type="region of interest" description="Disordered" evidence="6">
    <location>
        <begin position="126"/>
        <end position="195"/>
    </location>
</feature>
<sequence length="195" mass="21529">MPSGTPSASVCVKNINTKVKKQELRAQLYDLFGSYGKVLDVVATRAPGMRGQAFVVFRDIQSATMAMHGLDGFEFYEKPLSIDYARKKSYATLVQEHGKEALLNPALLSRMSEGLIQPTAKVTYSHAQADAEAQDKKRAHEDSSQPGETSAPAARPVKTQRTESQPEPNEEEENDDDGMWKTLTEAMEMADSDED</sequence>
<evidence type="ECO:0000256" key="2">
    <source>
        <dbReference type="ARBA" id="ARBA00022737"/>
    </source>
</evidence>
<dbReference type="PROSITE" id="PS50102">
    <property type="entry name" value="RRM"/>
    <property type="match status" value="1"/>
</dbReference>
<dbReference type="GO" id="GO:0005730">
    <property type="term" value="C:nucleolus"/>
    <property type="evidence" value="ECO:0007669"/>
    <property type="project" value="TreeGrafter"/>
</dbReference>